<dbReference type="Proteomes" id="UP000694892">
    <property type="component" value="Chromosome 1L"/>
</dbReference>
<reference evidence="3" key="1">
    <citation type="journal article" date="2016" name="Nature">
        <title>Genome evolution in the allotetraploid frog Xenopus laevis.</title>
        <authorList>
            <person name="Session A.M."/>
            <person name="Uno Y."/>
            <person name="Kwon T."/>
            <person name="Chapman J.A."/>
            <person name="Toyoda A."/>
            <person name="Takahashi S."/>
            <person name="Fukui A."/>
            <person name="Hikosaka A."/>
            <person name="Suzuki A."/>
            <person name="Kondo M."/>
            <person name="van Heeringen S.J."/>
            <person name="Quigley I."/>
            <person name="Heinz S."/>
            <person name="Ogino H."/>
            <person name="Ochi H."/>
            <person name="Hellsten U."/>
            <person name="Lyons J.B."/>
            <person name="Simakov O."/>
            <person name="Putnam N."/>
            <person name="Stites J."/>
            <person name="Kuroki Y."/>
            <person name="Tanaka T."/>
            <person name="Michiue T."/>
            <person name="Watanabe M."/>
            <person name="Bogdanovic O."/>
            <person name="Lister R."/>
            <person name="Georgiou G."/>
            <person name="Paranjpe S.S."/>
            <person name="van Kruijsbergen I."/>
            <person name="Shu S."/>
            <person name="Carlson J."/>
            <person name="Kinoshita T."/>
            <person name="Ohta Y."/>
            <person name="Mawaribuchi S."/>
            <person name="Jenkins J."/>
            <person name="Grimwood J."/>
            <person name="Schmutz J."/>
            <person name="Mitros T."/>
            <person name="Mozaffari S.V."/>
            <person name="Suzuki Y."/>
            <person name="Haramoto Y."/>
            <person name="Yamamoto T.S."/>
            <person name="Takagi C."/>
            <person name="Heald R."/>
            <person name="Miller K."/>
            <person name="Haudenschild C."/>
            <person name="Kitzman J."/>
            <person name="Nakayama T."/>
            <person name="Izutsu Y."/>
            <person name="Robert J."/>
            <person name="Fortriede J."/>
            <person name="Burns K."/>
            <person name="Lotay V."/>
            <person name="Karimi K."/>
            <person name="Yasuoka Y."/>
            <person name="Dichmann D.S."/>
            <person name="Flajnik M.F."/>
            <person name="Houston D.W."/>
            <person name="Shendure J."/>
            <person name="DuPasquier L."/>
            <person name="Vize P.D."/>
            <person name="Zorn A.M."/>
            <person name="Ito M."/>
            <person name="Marcotte E.M."/>
            <person name="Wallingford J.B."/>
            <person name="Ito Y."/>
            <person name="Asashima M."/>
            <person name="Ueno N."/>
            <person name="Matsuda Y."/>
            <person name="Veenstra G.J."/>
            <person name="Fujiyama A."/>
            <person name="Harland R.M."/>
            <person name="Taira M."/>
            <person name="Rokhsar D.S."/>
        </authorList>
    </citation>
    <scope>NUCLEOTIDE SEQUENCE [LARGE SCALE GENOMIC DNA]</scope>
    <source>
        <strain evidence="3">J</strain>
    </source>
</reference>
<accession>A0A974E2E5</accession>
<name>A0A974E2E5_XENLA</name>
<keyword evidence="1" id="KW-1133">Transmembrane helix</keyword>
<sequence length="66" mass="7494">MQQERDILWGLGSAVSIYQRKYIVLTTWLSAYCCVCGFTYIGTGKSAPLLLIYVICWSPTDNTRKP</sequence>
<proteinExistence type="predicted"/>
<evidence type="ECO:0000313" key="2">
    <source>
        <dbReference type="EMBL" id="OCU01921.1"/>
    </source>
</evidence>
<dbReference type="EMBL" id="CM004466">
    <property type="protein sequence ID" value="OCU01921.1"/>
    <property type="molecule type" value="Genomic_DNA"/>
</dbReference>
<evidence type="ECO:0000313" key="3">
    <source>
        <dbReference type="Proteomes" id="UP000694892"/>
    </source>
</evidence>
<gene>
    <name evidence="2" type="ORF">XELAEV_18007700mg</name>
</gene>
<dbReference type="AlphaFoldDB" id="A0A974E2E5"/>
<protein>
    <submittedName>
        <fullName evidence="2">Uncharacterized protein</fullName>
    </submittedName>
</protein>
<evidence type="ECO:0000256" key="1">
    <source>
        <dbReference type="SAM" id="Phobius"/>
    </source>
</evidence>
<keyword evidence="1" id="KW-0472">Membrane</keyword>
<feature type="transmembrane region" description="Helical" evidence="1">
    <location>
        <begin position="21"/>
        <end position="41"/>
    </location>
</feature>
<organism evidence="2 3">
    <name type="scientific">Xenopus laevis</name>
    <name type="common">African clawed frog</name>
    <dbReference type="NCBI Taxonomy" id="8355"/>
    <lineage>
        <taxon>Eukaryota</taxon>
        <taxon>Metazoa</taxon>
        <taxon>Chordata</taxon>
        <taxon>Craniata</taxon>
        <taxon>Vertebrata</taxon>
        <taxon>Euteleostomi</taxon>
        <taxon>Amphibia</taxon>
        <taxon>Batrachia</taxon>
        <taxon>Anura</taxon>
        <taxon>Pipoidea</taxon>
        <taxon>Pipidae</taxon>
        <taxon>Xenopodinae</taxon>
        <taxon>Xenopus</taxon>
        <taxon>Xenopus</taxon>
    </lineage>
</organism>
<keyword evidence="1" id="KW-0812">Transmembrane</keyword>